<accession>A7IWM0</accession>
<dbReference type="GeneID" id="5658757"/>
<evidence type="ECO:0000313" key="1">
    <source>
        <dbReference type="EMBL" id="ABT14744.1"/>
    </source>
</evidence>
<gene>
    <name evidence="1" type="primary">b345R</name>
    <name evidence="1" type="ORF">NY2A_b345R</name>
</gene>
<dbReference type="EMBL" id="DQ491002">
    <property type="protein sequence ID" value="ABT14744.1"/>
    <property type="molecule type" value="Genomic_DNA"/>
</dbReference>
<organism evidence="1 2">
    <name type="scientific">Paramecium bursaria Chlorella virus NY2A</name>
    <name type="common">PBCV-NY2A</name>
    <dbReference type="NCBI Taxonomy" id="46021"/>
    <lineage>
        <taxon>Viruses</taxon>
        <taxon>Varidnaviria</taxon>
        <taxon>Bamfordvirae</taxon>
        <taxon>Nucleocytoviricota</taxon>
        <taxon>Megaviricetes</taxon>
        <taxon>Algavirales</taxon>
        <taxon>Phycodnaviridae</taxon>
        <taxon>Chlorovirus</taxon>
        <taxon>Chlorovirus americanus</taxon>
    </lineage>
</organism>
<dbReference type="RefSeq" id="YP_001497541.1">
    <property type="nucleotide sequence ID" value="NC_009898.1"/>
</dbReference>
<organismHost>
    <name type="scientific">Chlorella</name>
    <dbReference type="NCBI Taxonomy" id="3071"/>
</organismHost>
<proteinExistence type="predicted"/>
<evidence type="ECO:0000313" key="2">
    <source>
        <dbReference type="Proteomes" id="UP000202419"/>
    </source>
</evidence>
<name>A7IWM0_PBCVN</name>
<sequence>MFTNLNSHVYVYLNVYCFIKIMDSTCTVFHMKFKNFEDGCYWISVARIVNFLYDHRNLYADFLSPRAHSEI</sequence>
<protein>
    <submittedName>
        <fullName evidence="1">Uncharacterized protein b345R</fullName>
    </submittedName>
</protein>
<dbReference type="Proteomes" id="UP000202419">
    <property type="component" value="Segment"/>
</dbReference>
<keyword evidence="2" id="KW-1185">Reference proteome</keyword>
<dbReference type="KEGG" id="vg:5658757"/>
<reference evidence="1 2" key="1">
    <citation type="journal article" date="2007" name="Virology">
        <title>Sequence and annotation of the 369-kb NY-2A and the 345-kb AR158 viruses that infect Chlorella NC64A.</title>
        <authorList>
            <person name="Fitzgerald L.A."/>
            <person name="Graves M.V."/>
            <person name="Li X."/>
            <person name="Feldblyum T."/>
            <person name="Nierman W.C."/>
            <person name="Van Etten J.L."/>
        </authorList>
    </citation>
    <scope>NUCLEOTIDE SEQUENCE [LARGE SCALE GENOMIC DNA]</scope>
    <source>
        <strain evidence="1 2">NY-2A</strain>
    </source>
</reference>